<protein>
    <recommendedName>
        <fullName evidence="4">threonine-phosphate decarboxylase</fullName>
        <ecNumber evidence="4">4.1.1.81</ecNumber>
    </recommendedName>
    <alternativeName>
        <fullName evidence="8">L-threonine-O-3-phosphate decarboxylase</fullName>
    </alternativeName>
</protein>
<evidence type="ECO:0000259" key="10">
    <source>
        <dbReference type="Pfam" id="PF00155"/>
    </source>
</evidence>
<evidence type="ECO:0000256" key="4">
    <source>
        <dbReference type="ARBA" id="ARBA00012285"/>
    </source>
</evidence>
<accession>A0ABY4H8V3</accession>
<proteinExistence type="predicted"/>
<dbReference type="GO" id="GO:0048472">
    <property type="term" value="F:threonine-phosphate decarboxylase activity"/>
    <property type="evidence" value="ECO:0007669"/>
    <property type="project" value="UniProtKB-EC"/>
</dbReference>
<comment type="function">
    <text evidence="2">Decarboxylates L-threonine-O-3-phosphate to yield (R)-1-amino-2-propanol O-2-phosphate, the precursor for the linkage between the nucleotide loop and the corrin ring in cobalamin.</text>
</comment>
<keyword evidence="7 11" id="KW-0456">Lyase</keyword>
<dbReference type="PROSITE" id="PS00105">
    <property type="entry name" value="AA_TRANSFER_CLASS_1"/>
    <property type="match status" value="1"/>
</dbReference>
<evidence type="ECO:0000256" key="1">
    <source>
        <dbReference type="ARBA" id="ARBA00001933"/>
    </source>
</evidence>
<name>A0ABY4H8V3_9BACI</name>
<gene>
    <name evidence="11" type="primary">cobD</name>
    <name evidence="11" type="ORF">MUO15_14830</name>
</gene>
<dbReference type="NCBIfam" id="TIGR01140">
    <property type="entry name" value="L_thr_O3P_dcar"/>
    <property type="match status" value="1"/>
</dbReference>
<evidence type="ECO:0000256" key="5">
    <source>
        <dbReference type="ARBA" id="ARBA00022573"/>
    </source>
</evidence>
<sequence length="355" mass="40368">MKWPSHGANPQYLTDPLQLPEVTYDFSVNVNPLGPPPWLGEKWGDLFELITIYPDPHVEDLRHTIALQEGISEKQILVGNGASELLTLLGQEFAGKRLLIVEPTFVEYRMIAEMNGCIVESIFLTESEGWQLPLERLKSKLTGVDLVMVCNPNNPTGVAYKQSKLVELLNELEKREVSLLIDEAFYDFVQNEPSLIQQINKSSHLIILRSLTKMYSIPGLRVGYLAGSEAMVQKLASYQPTWSVNALAQHIAKGCIKDHSFRQQTRDLIQAERERIFPRLQELAFTVSKSDVNYYLLGGYPSLSDTLLPFLLKNRLAVRHTNNFPGLDGKFVRVAVRTQKDNDYLLELLKRWVQT</sequence>
<dbReference type="PANTHER" id="PTHR42885:SF1">
    <property type="entry name" value="THREONINE-PHOSPHATE DECARBOXYLASE"/>
    <property type="match status" value="1"/>
</dbReference>
<evidence type="ECO:0000256" key="8">
    <source>
        <dbReference type="ARBA" id="ARBA00029996"/>
    </source>
</evidence>
<dbReference type="PANTHER" id="PTHR42885">
    <property type="entry name" value="HISTIDINOL-PHOSPHATE AMINOTRANSFERASE-RELATED"/>
    <property type="match status" value="1"/>
</dbReference>
<dbReference type="SUPFAM" id="SSF53383">
    <property type="entry name" value="PLP-dependent transferases"/>
    <property type="match status" value="1"/>
</dbReference>
<comment type="pathway">
    <text evidence="3">Cofactor biosynthesis; adenosylcobalamin biosynthesis.</text>
</comment>
<dbReference type="EC" id="4.1.1.81" evidence="4"/>
<comment type="cofactor">
    <cofactor evidence="1">
        <name>pyridoxal 5'-phosphate</name>
        <dbReference type="ChEBI" id="CHEBI:597326"/>
    </cofactor>
</comment>
<dbReference type="Gene3D" id="3.90.1150.10">
    <property type="entry name" value="Aspartate Aminotransferase, domain 1"/>
    <property type="match status" value="1"/>
</dbReference>
<dbReference type="CDD" id="cd00609">
    <property type="entry name" value="AAT_like"/>
    <property type="match status" value="1"/>
</dbReference>
<dbReference type="InterPro" id="IPR015422">
    <property type="entry name" value="PyrdxlP-dep_Trfase_small"/>
</dbReference>
<organism evidence="11 12">
    <name type="scientific">Halobacillus amylolyticus</name>
    <dbReference type="NCBI Taxonomy" id="2932259"/>
    <lineage>
        <taxon>Bacteria</taxon>
        <taxon>Bacillati</taxon>
        <taxon>Bacillota</taxon>
        <taxon>Bacilli</taxon>
        <taxon>Bacillales</taxon>
        <taxon>Bacillaceae</taxon>
        <taxon>Halobacillus</taxon>
    </lineage>
</organism>
<evidence type="ECO:0000256" key="3">
    <source>
        <dbReference type="ARBA" id="ARBA00004953"/>
    </source>
</evidence>
<evidence type="ECO:0000313" key="11">
    <source>
        <dbReference type="EMBL" id="UOR10873.1"/>
    </source>
</evidence>
<feature type="domain" description="Aminotransferase class I/classII large" evidence="10">
    <location>
        <begin position="26"/>
        <end position="347"/>
    </location>
</feature>
<evidence type="ECO:0000256" key="7">
    <source>
        <dbReference type="ARBA" id="ARBA00023239"/>
    </source>
</evidence>
<evidence type="ECO:0000256" key="9">
    <source>
        <dbReference type="ARBA" id="ARBA00048531"/>
    </source>
</evidence>
<keyword evidence="6" id="KW-0663">Pyridoxal phosphate</keyword>
<dbReference type="InterPro" id="IPR005860">
    <property type="entry name" value="CobD"/>
</dbReference>
<dbReference type="Proteomes" id="UP000830326">
    <property type="component" value="Chromosome"/>
</dbReference>
<keyword evidence="5" id="KW-0169">Cobalamin biosynthesis</keyword>
<evidence type="ECO:0000313" key="12">
    <source>
        <dbReference type="Proteomes" id="UP000830326"/>
    </source>
</evidence>
<comment type="catalytic activity">
    <reaction evidence="9">
        <text>O-phospho-L-threonine + H(+) = (R)-1-aminopropan-2-yl phosphate + CO2</text>
        <dbReference type="Rhea" id="RHEA:11492"/>
        <dbReference type="ChEBI" id="CHEBI:15378"/>
        <dbReference type="ChEBI" id="CHEBI:16526"/>
        <dbReference type="ChEBI" id="CHEBI:58563"/>
        <dbReference type="ChEBI" id="CHEBI:58675"/>
        <dbReference type="EC" id="4.1.1.81"/>
    </reaction>
</comment>
<dbReference type="InterPro" id="IPR004838">
    <property type="entry name" value="NHTrfase_class1_PyrdxlP-BS"/>
</dbReference>
<evidence type="ECO:0000256" key="6">
    <source>
        <dbReference type="ARBA" id="ARBA00022898"/>
    </source>
</evidence>
<dbReference type="EMBL" id="CP095075">
    <property type="protein sequence ID" value="UOR10873.1"/>
    <property type="molecule type" value="Genomic_DNA"/>
</dbReference>
<dbReference type="InterPro" id="IPR015421">
    <property type="entry name" value="PyrdxlP-dep_Trfase_major"/>
</dbReference>
<dbReference type="Pfam" id="PF00155">
    <property type="entry name" value="Aminotran_1_2"/>
    <property type="match status" value="1"/>
</dbReference>
<evidence type="ECO:0000256" key="2">
    <source>
        <dbReference type="ARBA" id="ARBA00003444"/>
    </source>
</evidence>
<dbReference type="InterPro" id="IPR015424">
    <property type="entry name" value="PyrdxlP-dep_Trfase"/>
</dbReference>
<dbReference type="RefSeq" id="WP_245030300.1">
    <property type="nucleotide sequence ID" value="NZ_CP095075.1"/>
</dbReference>
<dbReference type="InterPro" id="IPR004839">
    <property type="entry name" value="Aminotransferase_I/II_large"/>
</dbReference>
<keyword evidence="12" id="KW-1185">Reference proteome</keyword>
<reference evidence="11" key="1">
    <citation type="submission" date="2022-04" db="EMBL/GenBank/DDBJ databases">
        <title>Halobacillus sp. isolated from saltern.</title>
        <authorList>
            <person name="Won M."/>
            <person name="Lee C.-M."/>
            <person name="Woen H.-Y."/>
            <person name="Kwon S.-W."/>
        </authorList>
    </citation>
    <scope>NUCLEOTIDE SEQUENCE</scope>
    <source>
        <strain evidence="11">SSHM10-5</strain>
    </source>
</reference>
<dbReference type="Gene3D" id="3.40.640.10">
    <property type="entry name" value="Type I PLP-dependent aspartate aminotransferase-like (Major domain)"/>
    <property type="match status" value="1"/>
</dbReference>